<keyword evidence="2" id="KW-1003">Cell membrane</keyword>
<name>A0ABQ2NNK0_9BACI</name>
<keyword evidence="8" id="KW-1185">Reference proteome</keyword>
<keyword evidence="5 6" id="KW-0472">Membrane</keyword>
<keyword evidence="4 6" id="KW-1133">Transmembrane helix</keyword>
<keyword evidence="3 6" id="KW-0812">Transmembrane</keyword>
<organism evidence="7 8">
    <name type="scientific">Oceanobacillus neutriphilus</name>
    <dbReference type="NCBI Taxonomy" id="531815"/>
    <lineage>
        <taxon>Bacteria</taxon>
        <taxon>Bacillati</taxon>
        <taxon>Bacillota</taxon>
        <taxon>Bacilli</taxon>
        <taxon>Bacillales</taxon>
        <taxon>Bacillaceae</taxon>
        <taxon>Oceanobacillus</taxon>
    </lineage>
</organism>
<evidence type="ECO:0000313" key="8">
    <source>
        <dbReference type="Proteomes" id="UP000641206"/>
    </source>
</evidence>
<dbReference type="InterPro" id="IPR003339">
    <property type="entry name" value="ABC/ECF_trnsptr_transmembrane"/>
</dbReference>
<dbReference type="EMBL" id="BMLW01000001">
    <property type="protein sequence ID" value="GGP07860.1"/>
    <property type="molecule type" value="Genomic_DNA"/>
</dbReference>
<gene>
    <name evidence="7" type="ORF">GCM10011346_05760</name>
</gene>
<feature type="transmembrane region" description="Helical" evidence="6">
    <location>
        <begin position="242"/>
        <end position="260"/>
    </location>
</feature>
<dbReference type="InterPro" id="IPR051611">
    <property type="entry name" value="ECF_transporter_component"/>
</dbReference>
<reference evidence="8" key="1">
    <citation type="journal article" date="2019" name="Int. J. Syst. Evol. Microbiol.">
        <title>The Global Catalogue of Microorganisms (GCM) 10K type strain sequencing project: providing services to taxonomists for standard genome sequencing and annotation.</title>
        <authorList>
            <consortium name="The Broad Institute Genomics Platform"/>
            <consortium name="The Broad Institute Genome Sequencing Center for Infectious Disease"/>
            <person name="Wu L."/>
            <person name="Ma J."/>
        </authorList>
    </citation>
    <scope>NUCLEOTIDE SEQUENCE [LARGE SCALE GENOMIC DNA]</scope>
    <source>
        <strain evidence="8">CGMCC 1.7693</strain>
    </source>
</reference>
<dbReference type="Pfam" id="PF02361">
    <property type="entry name" value="CbiQ"/>
    <property type="match status" value="1"/>
</dbReference>
<dbReference type="CDD" id="cd16914">
    <property type="entry name" value="EcfT"/>
    <property type="match status" value="1"/>
</dbReference>
<evidence type="ECO:0000256" key="5">
    <source>
        <dbReference type="ARBA" id="ARBA00023136"/>
    </source>
</evidence>
<dbReference type="PANTHER" id="PTHR34857:SF2">
    <property type="entry name" value="SLL0384 PROTEIN"/>
    <property type="match status" value="1"/>
</dbReference>
<dbReference type="PANTHER" id="PTHR34857">
    <property type="entry name" value="SLL0384 PROTEIN"/>
    <property type="match status" value="1"/>
</dbReference>
<feature type="transmembrane region" description="Helical" evidence="6">
    <location>
        <begin position="71"/>
        <end position="92"/>
    </location>
</feature>
<accession>A0ABQ2NNK0</accession>
<dbReference type="Proteomes" id="UP000641206">
    <property type="component" value="Unassembled WGS sequence"/>
</dbReference>
<sequence length="261" mass="29093">MDETFINSYRSPQLSKNWLLNLNPLNKINIYIALGLITLFFQHWQVNVVITLVFILLAVAAGRFKSFISPFLKLGLVIGPFFFIVRAIFWPGENMIFNYGIINITQEGIDLGIQYATIMLVVCGILVLCTVTIKAEDLTYSLEKIGVPHNISFMILSSLQLIIDLKDKTNVIMDSQRSRGIETEGNVFVRIKAFVPVLSPLFLGAISGAEEKTIAMDARAFSSANPNTHLRFLRPTPALEKILVILVDILILGLIILGVVL</sequence>
<evidence type="ECO:0000256" key="6">
    <source>
        <dbReference type="SAM" id="Phobius"/>
    </source>
</evidence>
<comment type="subcellular location">
    <subcellularLocation>
        <location evidence="1">Membrane</location>
        <topology evidence="1">Multi-pass membrane protein</topology>
    </subcellularLocation>
</comment>
<protein>
    <submittedName>
        <fullName evidence="7">Cobalt ABC transporter permease</fullName>
    </submittedName>
</protein>
<evidence type="ECO:0000256" key="3">
    <source>
        <dbReference type="ARBA" id="ARBA00022692"/>
    </source>
</evidence>
<proteinExistence type="predicted"/>
<evidence type="ECO:0000256" key="1">
    <source>
        <dbReference type="ARBA" id="ARBA00004141"/>
    </source>
</evidence>
<feature type="transmembrane region" description="Helical" evidence="6">
    <location>
        <begin position="112"/>
        <end position="133"/>
    </location>
</feature>
<evidence type="ECO:0000256" key="2">
    <source>
        <dbReference type="ARBA" id="ARBA00022475"/>
    </source>
</evidence>
<evidence type="ECO:0000256" key="4">
    <source>
        <dbReference type="ARBA" id="ARBA00022989"/>
    </source>
</evidence>
<comment type="caution">
    <text evidence="7">The sequence shown here is derived from an EMBL/GenBank/DDBJ whole genome shotgun (WGS) entry which is preliminary data.</text>
</comment>
<feature type="transmembrane region" description="Helical" evidence="6">
    <location>
        <begin position="28"/>
        <end position="59"/>
    </location>
</feature>
<evidence type="ECO:0000313" key="7">
    <source>
        <dbReference type="EMBL" id="GGP07860.1"/>
    </source>
</evidence>